<feature type="region of interest" description="Disordered" evidence="1">
    <location>
        <begin position="1"/>
        <end position="41"/>
    </location>
</feature>
<protein>
    <submittedName>
        <fullName evidence="2">Uncharacterized protein</fullName>
    </submittedName>
</protein>
<dbReference type="Proteomes" id="UP001420932">
    <property type="component" value="Unassembled WGS sequence"/>
</dbReference>
<keyword evidence="3" id="KW-1185">Reference proteome</keyword>
<dbReference type="AlphaFoldDB" id="A0AAP0EP90"/>
<dbReference type="EMBL" id="JBBNAF010000012">
    <property type="protein sequence ID" value="KAK9092409.1"/>
    <property type="molecule type" value="Genomic_DNA"/>
</dbReference>
<organism evidence="2 3">
    <name type="scientific">Stephania yunnanensis</name>
    <dbReference type="NCBI Taxonomy" id="152371"/>
    <lineage>
        <taxon>Eukaryota</taxon>
        <taxon>Viridiplantae</taxon>
        <taxon>Streptophyta</taxon>
        <taxon>Embryophyta</taxon>
        <taxon>Tracheophyta</taxon>
        <taxon>Spermatophyta</taxon>
        <taxon>Magnoliopsida</taxon>
        <taxon>Ranunculales</taxon>
        <taxon>Menispermaceae</taxon>
        <taxon>Menispermoideae</taxon>
        <taxon>Cissampelideae</taxon>
        <taxon>Stephania</taxon>
    </lineage>
</organism>
<proteinExistence type="predicted"/>
<evidence type="ECO:0000313" key="2">
    <source>
        <dbReference type="EMBL" id="KAK9092409.1"/>
    </source>
</evidence>
<feature type="compositionally biased region" description="Basic and acidic residues" evidence="1">
    <location>
        <begin position="1"/>
        <end position="31"/>
    </location>
</feature>
<gene>
    <name evidence="2" type="ORF">Syun_027320</name>
</gene>
<name>A0AAP0EP90_9MAGN</name>
<sequence length="232" mass="25259">MESMKSCEEPRHMAYAHSEDSVSSKSHERNSDAQPTSSPWPSIGLNSKIPFLKDRNLAKIYTFRLLHEQSIESSSFVRDTPRCPPLLCLLGIGRSACACPHQRRSRRATAPSCCCSSARLRALLCTSLLAGLPRHCEPPYSLITSTSSVLLTSIGAYNRSTAAMSRWTCSHPSSPRAGALPHSLVLLSRPSSTPAAPMSRTTTCVVSSRSRSSHCLRSLSLSIAGTFVPSRW</sequence>
<comment type="caution">
    <text evidence="2">The sequence shown here is derived from an EMBL/GenBank/DDBJ whole genome shotgun (WGS) entry which is preliminary data.</text>
</comment>
<evidence type="ECO:0000256" key="1">
    <source>
        <dbReference type="SAM" id="MobiDB-lite"/>
    </source>
</evidence>
<accession>A0AAP0EP90</accession>
<evidence type="ECO:0000313" key="3">
    <source>
        <dbReference type="Proteomes" id="UP001420932"/>
    </source>
</evidence>
<reference evidence="2 3" key="1">
    <citation type="submission" date="2024-01" db="EMBL/GenBank/DDBJ databases">
        <title>Genome assemblies of Stephania.</title>
        <authorList>
            <person name="Yang L."/>
        </authorList>
    </citation>
    <scope>NUCLEOTIDE SEQUENCE [LARGE SCALE GENOMIC DNA]</scope>
    <source>
        <strain evidence="2">YNDBR</strain>
        <tissue evidence="2">Leaf</tissue>
    </source>
</reference>